<evidence type="ECO:0000313" key="9">
    <source>
        <dbReference type="EMBL" id="CAG5100501.1"/>
    </source>
</evidence>
<evidence type="ECO:0000256" key="6">
    <source>
        <dbReference type="ARBA" id="ARBA00047273"/>
    </source>
</evidence>
<accession>A0ABN7SM73</accession>
<evidence type="ECO:0000256" key="7">
    <source>
        <dbReference type="ARBA" id="ARBA00048647"/>
    </source>
</evidence>
<dbReference type="CDD" id="cd11296">
    <property type="entry name" value="O-FucT_like"/>
    <property type="match status" value="1"/>
</dbReference>
<comment type="catalytic activity">
    <reaction evidence="6">
        <text>L-threonyl-[protein] + GDP-beta-L-fucose = 3-O-(alpha-L-fucosyl)-L-threonyl-[protein] + GDP + H(+)</text>
        <dbReference type="Rhea" id="RHEA:70491"/>
        <dbReference type="Rhea" id="RHEA-COMP:11060"/>
        <dbReference type="Rhea" id="RHEA-COMP:17915"/>
        <dbReference type="ChEBI" id="CHEBI:15378"/>
        <dbReference type="ChEBI" id="CHEBI:30013"/>
        <dbReference type="ChEBI" id="CHEBI:57273"/>
        <dbReference type="ChEBI" id="CHEBI:58189"/>
        <dbReference type="ChEBI" id="CHEBI:189631"/>
        <dbReference type="EC" id="2.4.1.221"/>
    </reaction>
    <physiologicalReaction direction="left-to-right" evidence="6">
        <dbReference type="Rhea" id="RHEA:70492"/>
    </physiologicalReaction>
</comment>
<reference evidence="9 10" key="1">
    <citation type="submission" date="2021-04" db="EMBL/GenBank/DDBJ databases">
        <authorList>
            <person name="Bliznina A."/>
        </authorList>
    </citation>
    <scope>NUCLEOTIDE SEQUENCE [LARGE SCALE GENOMIC DNA]</scope>
</reference>
<keyword evidence="2" id="KW-0808">Transferase</keyword>
<evidence type="ECO:0000313" key="10">
    <source>
        <dbReference type="Proteomes" id="UP001158576"/>
    </source>
</evidence>
<organism evidence="9 10">
    <name type="scientific">Oikopleura dioica</name>
    <name type="common">Tunicate</name>
    <dbReference type="NCBI Taxonomy" id="34765"/>
    <lineage>
        <taxon>Eukaryota</taxon>
        <taxon>Metazoa</taxon>
        <taxon>Chordata</taxon>
        <taxon>Tunicata</taxon>
        <taxon>Appendicularia</taxon>
        <taxon>Copelata</taxon>
        <taxon>Oikopleuridae</taxon>
        <taxon>Oikopleura</taxon>
    </lineage>
</organism>
<keyword evidence="8" id="KW-1133">Transmembrane helix</keyword>
<comment type="catalytic activity">
    <reaction evidence="7">
        <text>L-seryl-[protein] + GDP-beta-L-fucose = 3-O-(alpha-L-fucosyl)-L-seryl-[protein] + GDP + H(+)</text>
        <dbReference type="Rhea" id="RHEA:63644"/>
        <dbReference type="Rhea" id="RHEA-COMP:9863"/>
        <dbReference type="Rhea" id="RHEA-COMP:17914"/>
        <dbReference type="ChEBI" id="CHEBI:15378"/>
        <dbReference type="ChEBI" id="CHEBI:29999"/>
        <dbReference type="ChEBI" id="CHEBI:57273"/>
        <dbReference type="ChEBI" id="CHEBI:58189"/>
        <dbReference type="ChEBI" id="CHEBI:189632"/>
        <dbReference type="EC" id="2.4.1.221"/>
    </reaction>
    <physiologicalReaction direction="left-to-right" evidence="7">
        <dbReference type="Rhea" id="RHEA:63645"/>
    </physiologicalReaction>
</comment>
<dbReference type="Proteomes" id="UP001158576">
    <property type="component" value="Chromosome XSR"/>
</dbReference>
<dbReference type="PANTHER" id="PTHR13398">
    <property type="entry name" value="GDP-FUCOSE PROTEIN O-FUCOSYLTRANSFERASE 2"/>
    <property type="match status" value="1"/>
</dbReference>
<name>A0ABN7SM73_OIKDI</name>
<evidence type="ECO:0000256" key="3">
    <source>
        <dbReference type="ARBA" id="ARBA00023253"/>
    </source>
</evidence>
<dbReference type="EMBL" id="OU015569">
    <property type="protein sequence ID" value="CAG5100501.1"/>
    <property type="molecule type" value="Genomic_DNA"/>
</dbReference>
<dbReference type="Pfam" id="PF10250">
    <property type="entry name" value="O-FucT"/>
    <property type="match status" value="1"/>
</dbReference>
<gene>
    <name evidence="9" type="ORF">OKIOD_LOCUS8586</name>
</gene>
<keyword evidence="8" id="KW-0472">Membrane</keyword>
<evidence type="ECO:0000256" key="2">
    <source>
        <dbReference type="ARBA" id="ARBA00022679"/>
    </source>
</evidence>
<dbReference type="EC" id="2.4.1.221" evidence="1"/>
<evidence type="ECO:0000256" key="8">
    <source>
        <dbReference type="SAM" id="Phobius"/>
    </source>
</evidence>
<keyword evidence="3" id="KW-0294">Fucose metabolism</keyword>
<keyword evidence="8" id="KW-0812">Transmembrane</keyword>
<evidence type="ECO:0000256" key="5">
    <source>
        <dbReference type="ARBA" id="ARBA00033083"/>
    </source>
</evidence>
<keyword evidence="4" id="KW-0119">Carbohydrate metabolism</keyword>
<sequence>MAKPKKGSKKLKKSSSFSDARQLNVFIFLAGLSYAVFLVFSKLNRLQDELSYQRALNEQLGDDVPMEIFTTQSPSRIIQDSPPKFKLHSNTSPILQQQVLSKEEASQKHCFPKKNIDTLRNVQPEYNLDRSRFLVPILIWGPNNQIRGFIETIFLAIKLNRTLLVPPFFRHSSESDADQIEHAALLPPEMVIDIESVARLVPVASYAEANRLCGGRIDAVLLSRDCNTGPQYDRLKEFENYSELKFLKTYESTDFIKRNVVSNDLHVSDFFTAQVHPHDVSNLQQLTALHVPHDPKKLDALYGTDASCAAWVFPYRSFDFRAVGLSPHPERQTIAFSNKRFNDGIAVPLADADAMRRIYKIVQRPKSIRAGAEKFVNEVIGTRNYLAVHWRFDDSSFGSKVQSICGSESKDDHTLSFADQQKWDRCQQIKDIQDDPSLIVNIIVNILLEWKINVFYIASPPTEGTFISRLIGLIEKKGSFRGYSGVSLVENLDPCLSGDPQVFSSVEQELCAGSKGFIMSPGSSWSLNTVIERTCRGNKLSGNFQKLFANEEPVKRA</sequence>
<dbReference type="InterPro" id="IPR045130">
    <property type="entry name" value="OFUT2-like"/>
</dbReference>
<protein>
    <recommendedName>
        <fullName evidence="1">peptide-O-fucosyltransferase</fullName>
        <ecNumber evidence="1">2.4.1.221</ecNumber>
    </recommendedName>
    <alternativeName>
        <fullName evidence="5">Peptide-O-fucosyltransferase 2</fullName>
    </alternativeName>
</protein>
<keyword evidence="10" id="KW-1185">Reference proteome</keyword>
<dbReference type="PANTHER" id="PTHR13398:SF8">
    <property type="entry name" value="O-FUCOSYLTRANSFERASE FAMILY PROTEIN"/>
    <property type="match status" value="1"/>
</dbReference>
<dbReference type="InterPro" id="IPR019378">
    <property type="entry name" value="GDP-Fuc_O-FucTrfase"/>
</dbReference>
<evidence type="ECO:0000256" key="4">
    <source>
        <dbReference type="ARBA" id="ARBA00023277"/>
    </source>
</evidence>
<dbReference type="Gene3D" id="3.40.50.11350">
    <property type="match status" value="1"/>
</dbReference>
<evidence type="ECO:0000256" key="1">
    <source>
        <dbReference type="ARBA" id="ARBA00012196"/>
    </source>
</evidence>
<proteinExistence type="predicted"/>
<feature type="transmembrane region" description="Helical" evidence="8">
    <location>
        <begin position="21"/>
        <end position="40"/>
    </location>
</feature>